<feature type="region of interest" description="Disordered" evidence="1">
    <location>
        <begin position="1"/>
        <end position="61"/>
    </location>
</feature>
<evidence type="ECO:0000313" key="3">
    <source>
        <dbReference type="Proteomes" id="UP001341840"/>
    </source>
</evidence>
<dbReference type="Proteomes" id="UP001341840">
    <property type="component" value="Unassembled WGS sequence"/>
</dbReference>
<reference evidence="2 3" key="1">
    <citation type="journal article" date="2023" name="Plants (Basel)">
        <title>Bridging the Gap: Combining Genomics and Transcriptomics Approaches to Understand Stylosanthes scabra, an Orphan Legume from the Brazilian Caatinga.</title>
        <authorList>
            <person name="Ferreira-Neto J.R.C."/>
            <person name="da Silva M.D."/>
            <person name="Binneck E."/>
            <person name="de Melo N.F."/>
            <person name="da Silva R.H."/>
            <person name="de Melo A.L.T.M."/>
            <person name="Pandolfi V."/>
            <person name="Bustamante F.O."/>
            <person name="Brasileiro-Vidal A.C."/>
            <person name="Benko-Iseppon A.M."/>
        </authorList>
    </citation>
    <scope>NUCLEOTIDE SEQUENCE [LARGE SCALE GENOMIC DNA]</scope>
    <source>
        <tissue evidence="2">Leaves</tissue>
    </source>
</reference>
<proteinExistence type="predicted"/>
<comment type="caution">
    <text evidence="2">The sequence shown here is derived from an EMBL/GenBank/DDBJ whole genome shotgun (WGS) entry which is preliminary data.</text>
</comment>
<gene>
    <name evidence="2" type="ORF">PIB30_009669</name>
</gene>
<organism evidence="2 3">
    <name type="scientific">Stylosanthes scabra</name>
    <dbReference type="NCBI Taxonomy" id="79078"/>
    <lineage>
        <taxon>Eukaryota</taxon>
        <taxon>Viridiplantae</taxon>
        <taxon>Streptophyta</taxon>
        <taxon>Embryophyta</taxon>
        <taxon>Tracheophyta</taxon>
        <taxon>Spermatophyta</taxon>
        <taxon>Magnoliopsida</taxon>
        <taxon>eudicotyledons</taxon>
        <taxon>Gunneridae</taxon>
        <taxon>Pentapetalae</taxon>
        <taxon>rosids</taxon>
        <taxon>fabids</taxon>
        <taxon>Fabales</taxon>
        <taxon>Fabaceae</taxon>
        <taxon>Papilionoideae</taxon>
        <taxon>50 kb inversion clade</taxon>
        <taxon>dalbergioids sensu lato</taxon>
        <taxon>Dalbergieae</taxon>
        <taxon>Pterocarpus clade</taxon>
        <taxon>Stylosanthes</taxon>
    </lineage>
</organism>
<feature type="compositionally biased region" description="Polar residues" evidence="1">
    <location>
        <begin position="23"/>
        <end position="35"/>
    </location>
</feature>
<sequence>MTFLPISATEEPEQTIDLGDSMDATQPQGDFNNAANIPGHQQVASDISSSSSSNPPLQVPQTKVGTAVRLETTQQAAATEQLLLIKELLNMNMAFWNANTNNEAECSKDVSEFRDKQKINSFVEGKGKQVLESKEIEVPYTVELPEEDTATQENDVPQPMEGDWELELTHSIINTLCIKRKKEDQTQLLIEDSNKTPENEGEHQG</sequence>
<name>A0ABU6U5G8_9FABA</name>
<evidence type="ECO:0000256" key="1">
    <source>
        <dbReference type="SAM" id="MobiDB-lite"/>
    </source>
</evidence>
<evidence type="ECO:0000313" key="2">
    <source>
        <dbReference type="EMBL" id="MED6155892.1"/>
    </source>
</evidence>
<keyword evidence="3" id="KW-1185">Reference proteome</keyword>
<protein>
    <submittedName>
        <fullName evidence="2">Uncharacterized protein</fullName>
    </submittedName>
</protein>
<dbReference type="EMBL" id="JASCZI010120851">
    <property type="protein sequence ID" value="MED6155892.1"/>
    <property type="molecule type" value="Genomic_DNA"/>
</dbReference>
<accession>A0ABU6U5G8</accession>